<sequence length="167" mass="18773">MAPAANTVKTRKAPGSVNLANSDSDSDGYQERLMEAEAARIRLRKAADERDKKRKALATAYRRSLSTIQDRIQKSITKYQELHSAMHMRRLKRLKEAVDTRDEKLEAIATRLVNLQQIMLNHGVQLRAVYKGRRADVAALVPEADAQKKIGVDSNKAVQPRGIQQRG</sequence>
<dbReference type="EMBL" id="JAUIQD010000001">
    <property type="protein sequence ID" value="KAK3362254.1"/>
    <property type="molecule type" value="Genomic_DNA"/>
</dbReference>
<evidence type="ECO:0000313" key="2">
    <source>
        <dbReference type="EMBL" id="KAK3362254.1"/>
    </source>
</evidence>
<protein>
    <submittedName>
        <fullName evidence="2">Uncharacterized protein</fullName>
    </submittedName>
</protein>
<evidence type="ECO:0000313" key="3">
    <source>
        <dbReference type="Proteomes" id="UP001275084"/>
    </source>
</evidence>
<dbReference type="Proteomes" id="UP001275084">
    <property type="component" value="Unassembled WGS sequence"/>
</dbReference>
<reference evidence="2" key="2">
    <citation type="submission" date="2023-06" db="EMBL/GenBank/DDBJ databases">
        <authorList>
            <consortium name="Lawrence Berkeley National Laboratory"/>
            <person name="Haridas S."/>
            <person name="Hensen N."/>
            <person name="Bonometti L."/>
            <person name="Westerberg I."/>
            <person name="Brannstrom I.O."/>
            <person name="Guillou S."/>
            <person name="Cros-Aarteil S."/>
            <person name="Calhoun S."/>
            <person name="Kuo A."/>
            <person name="Mondo S."/>
            <person name="Pangilinan J."/>
            <person name="Riley R."/>
            <person name="Labutti K."/>
            <person name="Andreopoulos B."/>
            <person name="Lipzen A."/>
            <person name="Chen C."/>
            <person name="Yanf M."/>
            <person name="Daum C."/>
            <person name="Ng V."/>
            <person name="Clum A."/>
            <person name="Steindorff A."/>
            <person name="Ohm R."/>
            <person name="Martin F."/>
            <person name="Silar P."/>
            <person name="Natvig D."/>
            <person name="Lalanne C."/>
            <person name="Gautier V."/>
            <person name="Ament-Velasquez S.L."/>
            <person name="Kruys A."/>
            <person name="Hutchinson M.I."/>
            <person name="Powell A.J."/>
            <person name="Barry K."/>
            <person name="Miller A.N."/>
            <person name="Grigoriev I.V."/>
            <person name="Debuchy R."/>
            <person name="Gladieux P."/>
            <person name="Thoren M.H."/>
            <person name="Johannesson H."/>
        </authorList>
    </citation>
    <scope>NUCLEOTIDE SEQUENCE</scope>
    <source>
        <strain evidence="2">CBS 955.72</strain>
    </source>
</reference>
<keyword evidence="3" id="KW-1185">Reference proteome</keyword>
<feature type="region of interest" description="Disordered" evidence="1">
    <location>
        <begin position="1"/>
        <end position="29"/>
    </location>
</feature>
<reference evidence="2" key="1">
    <citation type="journal article" date="2023" name="Mol. Phylogenet. Evol.">
        <title>Genome-scale phylogeny and comparative genomics of the fungal order Sordariales.</title>
        <authorList>
            <person name="Hensen N."/>
            <person name="Bonometti L."/>
            <person name="Westerberg I."/>
            <person name="Brannstrom I.O."/>
            <person name="Guillou S."/>
            <person name="Cros-Aarteil S."/>
            <person name="Calhoun S."/>
            <person name="Haridas S."/>
            <person name="Kuo A."/>
            <person name="Mondo S."/>
            <person name="Pangilinan J."/>
            <person name="Riley R."/>
            <person name="LaButti K."/>
            <person name="Andreopoulos B."/>
            <person name="Lipzen A."/>
            <person name="Chen C."/>
            <person name="Yan M."/>
            <person name="Daum C."/>
            <person name="Ng V."/>
            <person name="Clum A."/>
            <person name="Steindorff A."/>
            <person name="Ohm R.A."/>
            <person name="Martin F."/>
            <person name="Silar P."/>
            <person name="Natvig D.O."/>
            <person name="Lalanne C."/>
            <person name="Gautier V."/>
            <person name="Ament-Velasquez S.L."/>
            <person name="Kruys A."/>
            <person name="Hutchinson M.I."/>
            <person name="Powell A.J."/>
            <person name="Barry K."/>
            <person name="Miller A.N."/>
            <person name="Grigoriev I.V."/>
            <person name="Debuchy R."/>
            <person name="Gladieux P."/>
            <person name="Hiltunen Thoren M."/>
            <person name="Johannesson H."/>
        </authorList>
    </citation>
    <scope>NUCLEOTIDE SEQUENCE</scope>
    <source>
        <strain evidence="2">CBS 955.72</strain>
    </source>
</reference>
<gene>
    <name evidence="2" type="ORF">B0T25DRAFT_512500</name>
</gene>
<proteinExistence type="predicted"/>
<organism evidence="2 3">
    <name type="scientific">Lasiosphaeria hispida</name>
    <dbReference type="NCBI Taxonomy" id="260671"/>
    <lineage>
        <taxon>Eukaryota</taxon>
        <taxon>Fungi</taxon>
        <taxon>Dikarya</taxon>
        <taxon>Ascomycota</taxon>
        <taxon>Pezizomycotina</taxon>
        <taxon>Sordariomycetes</taxon>
        <taxon>Sordariomycetidae</taxon>
        <taxon>Sordariales</taxon>
        <taxon>Lasiosphaeriaceae</taxon>
        <taxon>Lasiosphaeria</taxon>
    </lineage>
</organism>
<name>A0AAJ0MIZ3_9PEZI</name>
<accession>A0AAJ0MIZ3</accession>
<evidence type="ECO:0000256" key="1">
    <source>
        <dbReference type="SAM" id="MobiDB-lite"/>
    </source>
</evidence>
<comment type="caution">
    <text evidence="2">The sequence shown here is derived from an EMBL/GenBank/DDBJ whole genome shotgun (WGS) entry which is preliminary data.</text>
</comment>
<dbReference type="AlphaFoldDB" id="A0AAJ0MIZ3"/>